<organism evidence="2 3">
    <name type="scientific">Flavobacterium supellecticarium</name>
    <dbReference type="NCBI Taxonomy" id="2565924"/>
    <lineage>
        <taxon>Bacteria</taxon>
        <taxon>Pseudomonadati</taxon>
        <taxon>Bacteroidota</taxon>
        <taxon>Flavobacteriia</taxon>
        <taxon>Flavobacteriales</taxon>
        <taxon>Flavobacteriaceae</taxon>
        <taxon>Flavobacterium</taxon>
    </lineage>
</organism>
<dbReference type="InterPro" id="IPR010994">
    <property type="entry name" value="RuvA_2-like"/>
</dbReference>
<evidence type="ECO:0000313" key="2">
    <source>
        <dbReference type="EMBL" id="THF51316.1"/>
    </source>
</evidence>
<keyword evidence="1" id="KW-1133">Transmembrane helix</keyword>
<feature type="transmembrane region" description="Helical" evidence="1">
    <location>
        <begin position="20"/>
        <end position="37"/>
    </location>
</feature>
<gene>
    <name evidence="2" type="ORF">E6C50_05985</name>
</gene>
<protein>
    <submittedName>
        <fullName evidence="2">Helix-hairpin-helix domain-containing protein</fullName>
    </submittedName>
</protein>
<dbReference type="EMBL" id="SSNZ01000002">
    <property type="protein sequence ID" value="THF51316.1"/>
    <property type="molecule type" value="Genomic_DNA"/>
</dbReference>
<evidence type="ECO:0000313" key="3">
    <source>
        <dbReference type="Proteomes" id="UP000307507"/>
    </source>
</evidence>
<comment type="caution">
    <text evidence="2">The sequence shown here is derived from an EMBL/GenBank/DDBJ whole genome shotgun (WGS) entry which is preliminary data.</text>
</comment>
<keyword evidence="1" id="KW-0472">Membrane</keyword>
<name>A0A4S3ZZA0_9FLAO</name>
<dbReference type="RefSeq" id="WP_136402302.1">
    <property type="nucleotide sequence ID" value="NZ_SSNZ01000002.1"/>
</dbReference>
<dbReference type="SUPFAM" id="SSF47781">
    <property type="entry name" value="RuvA domain 2-like"/>
    <property type="match status" value="2"/>
</dbReference>
<dbReference type="Proteomes" id="UP000307507">
    <property type="component" value="Unassembled WGS sequence"/>
</dbReference>
<dbReference type="PANTHER" id="PTHR21180">
    <property type="entry name" value="ENDONUCLEASE/EXONUCLEASE/PHOSPHATASE FAMILY DOMAIN-CONTAINING PROTEIN 1"/>
    <property type="match status" value="1"/>
</dbReference>
<dbReference type="Gene3D" id="1.10.150.280">
    <property type="entry name" value="AF1531-like domain"/>
    <property type="match status" value="1"/>
</dbReference>
<proteinExistence type="predicted"/>
<accession>A0A4S3ZZA0</accession>
<dbReference type="Gene3D" id="1.10.150.320">
    <property type="entry name" value="Photosystem II 12 kDa extrinsic protein"/>
    <property type="match status" value="1"/>
</dbReference>
<dbReference type="Pfam" id="PF12836">
    <property type="entry name" value="HHH_3"/>
    <property type="match status" value="2"/>
</dbReference>
<evidence type="ECO:0000256" key="1">
    <source>
        <dbReference type="SAM" id="Phobius"/>
    </source>
</evidence>
<dbReference type="PANTHER" id="PTHR21180:SF32">
    <property type="entry name" value="ENDONUCLEASE_EXONUCLEASE_PHOSPHATASE FAMILY DOMAIN-CONTAINING PROTEIN 1"/>
    <property type="match status" value="1"/>
</dbReference>
<dbReference type="InterPro" id="IPR051675">
    <property type="entry name" value="Endo/Exo/Phosphatase_dom_1"/>
</dbReference>
<dbReference type="AlphaFoldDB" id="A0A4S3ZZA0"/>
<reference evidence="2 3" key="1">
    <citation type="submission" date="2019-04" db="EMBL/GenBank/DDBJ databases">
        <title>Flavobacterium sp. nov. isolated from construction timber.</title>
        <authorList>
            <person name="Lin S.-Y."/>
            <person name="Chang C.-T."/>
            <person name="Young C.-C."/>
        </authorList>
    </citation>
    <scope>NUCLEOTIDE SEQUENCE [LARGE SCALE GENOMIC DNA]</scope>
    <source>
        <strain evidence="2 3">CC-CTC003</strain>
    </source>
</reference>
<dbReference type="OrthoDB" id="981124at2"/>
<keyword evidence="3" id="KW-1185">Reference proteome</keyword>
<keyword evidence="1" id="KW-0812">Transmembrane</keyword>
<sequence length="293" mass="34252">MDSNNKYGLKFTRAQRSGVFVLLLLLLGIQLLIYFTGQLPHTSEVNPESEKWLSQQITIDSLKRQNQTSKIQLQPFNPNFISDYKGYIVGMTVAEIDRLQAFRAQNKYVNSVAEFRQVTQMDEKRLAEIAPYFKFPEWVNQKIHKTQSVSYPIAKRQEKKDFQIDINKATREELRKIFGIGEALSERILKEKEKFGAFVSTEQFRYIWGLSDEVIEQLIHHFPVINPPEIKKIDINNASLKELAQFPYFRYGIAKQIITYRSMIGLIKSKEDLTKIKEFPVEKVDIIALYLDF</sequence>